<keyword evidence="2" id="KW-1185">Reference proteome</keyword>
<evidence type="ECO:0000313" key="2">
    <source>
        <dbReference type="Proteomes" id="UP001164693"/>
    </source>
</evidence>
<organism evidence="1 2">
    <name type="scientific">Jatrophihabitans cynanchi</name>
    <dbReference type="NCBI Taxonomy" id="2944128"/>
    <lineage>
        <taxon>Bacteria</taxon>
        <taxon>Bacillati</taxon>
        <taxon>Actinomycetota</taxon>
        <taxon>Actinomycetes</taxon>
        <taxon>Jatrophihabitantales</taxon>
        <taxon>Jatrophihabitantaceae</taxon>
        <taxon>Jatrophihabitans</taxon>
    </lineage>
</organism>
<reference evidence="1" key="1">
    <citation type="submission" date="2022-05" db="EMBL/GenBank/DDBJ databases">
        <title>Jatrophihabitans sp. SB3-54 whole genome sequence.</title>
        <authorList>
            <person name="Suh M.K."/>
            <person name="Eom M.K."/>
            <person name="Kim J.S."/>
            <person name="Kim H.S."/>
            <person name="Do H.E."/>
            <person name="Shin Y.K."/>
            <person name="Lee J.-S."/>
        </authorList>
    </citation>
    <scope>NUCLEOTIDE SEQUENCE</scope>
    <source>
        <strain evidence="1">SB3-54</strain>
    </source>
</reference>
<dbReference type="EMBL" id="CP097463">
    <property type="protein sequence ID" value="WAX58691.1"/>
    <property type="molecule type" value="Genomic_DNA"/>
</dbReference>
<name>A0ABY7K1H2_9ACTN</name>
<dbReference type="RefSeq" id="WP_269445235.1">
    <property type="nucleotide sequence ID" value="NZ_CP097463.1"/>
</dbReference>
<gene>
    <name evidence="1" type="ORF">M6B22_07990</name>
</gene>
<dbReference type="Proteomes" id="UP001164693">
    <property type="component" value="Chromosome"/>
</dbReference>
<evidence type="ECO:0000313" key="1">
    <source>
        <dbReference type="EMBL" id="WAX58691.1"/>
    </source>
</evidence>
<protein>
    <submittedName>
        <fullName evidence="1">Uncharacterized protein</fullName>
    </submittedName>
</protein>
<proteinExistence type="predicted"/>
<accession>A0ABY7K1H2</accession>
<sequence>MVDLSPEARARAGRTIEVAAVFAEHVELIVAELPSVPDGHVLVAIVDDSHAFTGTHHVETASMVERVPELEGGGWAMVFPPGTTRADIERRTAELVEINRKRIAAIDRIRARRN</sequence>